<dbReference type="EC" id="2.8.1.12" evidence="4"/>
<dbReference type="AlphaFoldDB" id="A0A6P8IGS4"/>
<reference evidence="6" key="1">
    <citation type="submission" date="2025-08" db="UniProtKB">
        <authorList>
            <consortium name="RefSeq"/>
        </authorList>
    </citation>
    <scope>IDENTIFICATION</scope>
    <source>
        <tissue evidence="6">Tentacle</tissue>
    </source>
</reference>
<dbReference type="UniPathway" id="UPA00344"/>
<name>A0A6P8IGS4_ACTTE</name>
<keyword evidence="2 4" id="KW-0808">Transferase</keyword>
<comment type="function">
    <text evidence="4">Catalytic subunit of the molybdopterin synthase complex, a complex that catalyzes the conversion of precursor Z into molybdopterin. Acts by mediating the incorporation of 2 sulfur atoms from thiocarboxylated MOCS2A into precursor Z to generate a dithiolene group.</text>
</comment>
<comment type="catalytic activity">
    <reaction evidence="4">
        <text>2 [molybdopterin-synthase sulfur-carrier protein]-C-terminal-Gly-aminoethanethioate + cyclic pyranopterin phosphate + H2O = molybdopterin + 2 [molybdopterin-synthase sulfur-carrier protein]-C-terminal Gly-Gly + 2 H(+)</text>
        <dbReference type="Rhea" id="RHEA:26333"/>
        <dbReference type="Rhea" id="RHEA-COMP:12202"/>
        <dbReference type="Rhea" id="RHEA-COMP:19907"/>
        <dbReference type="ChEBI" id="CHEBI:15377"/>
        <dbReference type="ChEBI" id="CHEBI:15378"/>
        <dbReference type="ChEBI" id="CHEBI:58698"/>
        <dbReference type="ChEBI" id="CHEBI:59648"/>
        <dbReference type="ChEBI" id="CHEBI:90778"/>
        <dbReference type="ChEBI" id="CHEBI:232372"/>
        <dbReference type="EC" id="2.8.1.12"/>
    </reaction>
</comment>
<dbReference type="HAMAP" id="MF_03052">
    <property type="entry name" value="MOC2B"/>
    <property type="match status" value="1"/>
</dbReference>
<feature type="binding site" evidence="4">
    <location>
        <begin position="186"/>
        <end position="188"/>
    </location>
    <ligand>
        <name>substrate</name>
    </ligand>
</feature>
<feature type="binding site" evidence="4">
    <location>
        <begin position="163"/>
        <end position="164"/>
    </location>
    <ligand>
        <name>substrate</name>
    </ligand>
</feature>
<dbReference type="KEGG" id="aten:116301155"/>
<proteinExistence type="inferred from homology"/>
<dbReference type="InParanoid" id="A0A6P8IGS4"/>
<dbReference type="FunFam" id="3.90.1170.40:FF:000002">
    <property type="entry name" value="Molybdopterin synthase catalytic subunit"/>
    <property type="match status" value="1"/>
</dbReference>
<dbReference type="InterPro" id="IPR028888">
    <property type="entry name" value="MOCS2B_euk"/>
</dbReference>
<sequence>MDNKYNGTEDVAVTLLFFAKSRELTECSSKEVLLPRVATREDLISSIVELFPSKTESNIQTMADDVTVITPDQLHIEKVMALAACPSAGAISLFVGTTRDNFDGKTVVRLEYEAYIPMASSELRKICKQIREKWDIHKTVIYHRVGVVPVGEASVIIAISSAHRKESLEAVQFCIDTLKATVPIWKKEVYEEGEAKWKENKECSWREVKSSTV</sequence>
<dbReference type="GeneID" id="116301155"/>
<dbReference type="FunCoup" id="A0A6P8IGS4">
    <property type="interactions" value="605"/>
</dbReference>
<comment type="subunit">
    <text evidence="4">Heterotetramer; composed of 2 small (MOCS2A) and 2 large (MOCS2B) subunits.</text>
</comment>
<comment type="subcellular location">
    <subcellularLocation>
        <location evidence="4">Cytoplasm</location>
    </subcellularLocation>
</comment>
<evidence type="ECO:0000256" key="1">
    <source>
        <dbReference type="ARBA" id="ARBA00022490"/>
    </source>
</evidence>
<dbReference type="Proteomes" id="UP000515163">
    <property type="component" value="Unplaced"/>
</dbReference>
<evidence type="ECO:0000256" key="2">
    <source>
        <dbReference type="ARBA" id="ARBA00022679"/>
    </source>
</evidence>
<evidence type="ECO:0000256" key="4">
    <source>
        <dbReference type="HAMAP-Rule" id="MF_03052"/>
    </source>
</evidence>
<organism evidence="5 6">
    <name type="scientific">Actinia tenebrosa</name>
    <name type="common">Australian red waratah sea anemone</name>
    <dbReference type="NCBI Taxonomy" id="6105"/>
    <lineage>
        <taxon>Eukaryota</taxon>
        <taxon>Metazoa</taxon>
        <taxon>Cnidaria</taxon>
        <taxon>Anthozoa</taxon>
        <taxon>Hexacorallia</taxon>
        <taxon>Actiniaria</taxon>
        <taxon>Actiniidae</taxon>
        <taxon>Actinia</taxon>
    </lineage>
</organism>
<dbReference type="PANTHER" id="PTHR23404">
    <property type="entry name" value="MOLYBDOPTERIN SYNTHASE RELATED"/>
    <property type="match status" value="1"/>
</dbReference>
<comment type="pathway">
    <text evidence="4">Cofactor biosynthesis; molybdopterin biosynthesis.</text>
</comment>
<evidence type="ECO:0000313" key="5">
    <source>
        <dbReference type="Proteomes" id="UP000515163"/>
    </source>
</evidence>
<dbReference type="GO" id="GO:1990140">
    <property type="term" value="C:molybdopterin synthase complex"/>
    <property type="evidence" value="ECO:0007669"/>
    <property type="project" value="UniProtKB-UniRule"/>
</dbReference>
<dbReference type="Pfam" id="PF02391">
    <property type="entry name" value="MoaE"/>
    <property type="match status" value="1"/>
</dbReference>
<dbReference type="GO" id="GO:0030366">
    <property type="term" value="F:molybdopterin synthase activity"/>
    <property type="evidence" value="ECO:0007669"/>
    <property type="project" value="UniProtKB-UniRule"/>
</dbReference>
<keyword evidence="3 4" id="KW-0501">Molybdenum cofactor biosynthesis</keyword>
<dbReference type="InterPro" id="IPR036563">
    <property type="entry name" value="MoaE_sf"/>
</dbReference>
<evidence type="ECO:0000313" key="6">
    <source>
        <dbReference type="RefSeq" id="XP_031566027.1"/>
    </source>
</evidence>
<dbReference type="InterPro" id="IPR003448">
    <property type="entry name" value="Mopterin_biosynth_MoaE"/>
</dbReference>
<dbReference type="CDD" id="cd00756">
    <property type="entry name" value="MoaE"/>
    <property type="match status" value="1"/>
</dbReference>
<dbReference type="SUPFAM" id="SSF54690">
    <property type="entry name" value="Molybdopterin synthase subunit MoaE"/>
    <property type="match status" value="1"/>
</dbReference>
<keyword evidence="1 4" id="KW-0963">Cytoplasm</keyword>
<gene>
    <name evidence="6" type="primary">LOC116301155</name>
</gene>
<dbReference type="GO" id="GO:0006777">
    <property type="term" value="P:Mo-molybdopterin cofactor biosynthetic process"/>
    <property type="evidence" value="ECO:0007669"/>
    <property type="project" value="UniProtKB-UniRule"/>
</dbReference>
<accession>A0A6P8IGS4</accession>
<comment type="similarity">
    <text evidence="4">Belongs to the MoaE family. MOCS2B subfamily.</text>
</comment>
<dbReference type="OrthoDB" id="5531344at2759"/>
<dbReference type="RefSeq" id="XP_031566027.1">
    <property type="nucleotide sequence ID" value="XM_031710167.1"/>
</dbReference>
<evidence type="ECO:0000256" key="3">
    <source>
        <dbReference type="ARBA" id="ARBA00023150"/>
    </source>
</evidence>
<protein>
    <recommendedName>
        <fullName evidence="4">Molybdopterin synthase catalytic subunit</fullName>
        <ecNumber evidence="4">2.8.1.12</ecNumber>
    </recommendedName>
    <alternativeName>
        <fullName evidence="4">Molybdenum cofactor synthesis protein 2 large subunit</fullName>
    </alternativeName>
    <alternativeName>
        <fullName evidence="4">Molybdenum cofactor synthesis protein 2B</fullName>
        <shortName evidence="4">MOCS2B</shortName>
    </alternativeName>
</protein>
<keyword evidence="5" id="KW-1185">Reference proteome</keyword>
<dbReference type="Gene3D" id="3.90.1170.40">
    <property type="entry name" value="Molybdopterin biosynthesis MoaE subunit"/>
    <property type="match status" value="1"/>
</dbReference>
<feature type="binding site" evidence="4">
    <location>
        <position position="179"/>
    </location>
    <ligand>
        <name>substrate</name>
    </ligand>
</feature>